<protein>
    <submittedName>
        <fullName evidence="2">Uncharacterized protein</fullName>
    </submittedName>
</protein>
<organism evidence="2 3">
    <name type="scientific">Synaphobranchus kaupii</name>
    <name type="common">Kaup's arrowtooth eel</name>
    <dbReference type="NCBI Taxonomy" id="118154"/>
    <lineage>
        <taxon>Eukaryota</taxon>
        <taxon>Metazoa</taxon>
        <taxon>Chordata</taxon>
        <taxon>Craniata</taxon>
        <taxon>Vertebrata</taxon>
        <taxon>Euteleostomi</taxon>
        <taxon>Actinopterygii</taxon>
        <taxon>Neopterygii</taxon>
        <taxon>Teleostei</taxon>
        <taxon>Anguilliformes</taxon>
        <taxon>Synaphobranchidae</taxon>
        <taxon>Synaphobranchus</taxon>
    </lineage>
</organism>
<feature type="region of interest" description="Disordered" evidence="1">
    <location>
        <begin position="121"/>
        <end position="145"/>
    </location>
</feature>
<feature type="compositionally biased region" description="Basic residues" evidence="1">
    <location>
        <begin position="13"/>
        <end position="29"/>
    </location>
</feature>
<evidence type="ECO:0000313" key="2">
    <source>
        <dbReference type="EMBL" id="KAJ8336879.1"/>
    </source>
</evidence>
<gene>
    <name evidence="2" type="ORF">SKAU_G00380990</name>
</gene>
<evidence type="ECO:0000313" key="3">
    <source>
        <dbReference type="Proteomes" id="UP001152622"/>
    </source>
</evidence>
<dbReference type="Proteomes" id="UP001152622">
    <property type="component" value="Chromosome 19"/>
</dbReference>
<dbReference type="EMBL" id="JAINUF010000019">
    <property type="protein sequence ID" value="KAJ8336879.1"/>
    <property type="molecule type" value="Genomic_DNA"/>
</dbReference>
<proteinExistence type="predicted"/>
<keyword evidence="3" id="KW-1185">Reference proteome</keyword>
<name>A0A9Q1EDN3_SYNKA</name>
<accession>A0A9Q1EDN3</accession>
<feature type="region of interest" description="Disordered" evidence="1">
    <location>
        <begin position="1"/>
        <end position="30"/>
    </location>
</feature>
<sequence length="175" mass="18709">MEPLGSDTGVHKGSFRRKIAGGGRKRLRPGNRAFPWRLTFHHYPELGPKAGKKCLRISRSRPSPPRAVPLNDGVVSKECDEEVRSYALGATVSLTHASRRVVVSVGKRSLAGCLHAPRVQPSGRAEAGSASATRDARGLWSDSSDLPGCGGQAGMAVFVPRAGQKLLEESPNLYT</sequence>
<reference evidence="2" key="1">
    <citation type="journal article" date="2023" name="Science">
        <title>Genome structures resolve the early diversification of teleost fishes.</title>
        <authorList>
            <person name="Parey E."/>
            <person name="Louis A."/>
            <person name="Montfort J."/>
            <person name="Bouchez O."/>
            <person name="Roques C."/>
            <person name="Iampietro C."/>
            <person name="Lluch J."/>
            <person name="Castinel A."/>
            <person name="Donnadieu C."/>
            <person name="Desvignes T."/>
            <person name="Floi Bucao C."/>
            <person name="Jouanno E."/>
            <person name="Wen M."/>
            <person name="Mejri S."/>
            <person name="Dirks R."/>
            <person name="Jansen H."/>
            <person name="Henkel C."/>
            <person name="Chen W.J."/>
            <person name="Zahm M."/>
            <person name="Cabau C."/>
            <person name="Klopp C."/>
            <person name="Thompson A.W."/>
            <person name="Robinson-Rechavi M."/>
            <person name="Braasch I."/>
            <person name="Lecointre G."/>
            <person name="Bobe J."/>
            <person name="Postlethwait J.H."/>
            <person name="Berthelot C."/>
            <person name="Roest Crollius H."/>
            <person name="Guiguen Y."/>
        </authorList>
    </citation>
    <scope>NUCLEOTIDE SEQUENCE</scope>
    <source>
        <strain evidence="2">WJC10195</strain>
    </source>
</reference>
<evidence type="ECO:0000256" key="1">
    <source>
        <dbReference type="SAM" id="MobiDB-lite"/>
    </source>
</evidence>
<comment type="caution">
    <text evidence="2">The sequence shown here is derived from an EMBL/GenBank/DDBJ whole genome shotgun (WGS) entry which is preliminary data.</text>
</comment>
<dbReference type="AlphaFoldDB" id="A0A9Q1EDN3"/>